<name>A0AA95EDB7_9VIRU</name>
<dbReference type="InterPro" id="IPR043923">
    <property type="entry name" value="DUF5774"/>
</dbReference>
<evidence type="ECO:0000313" key="2">
    <source>
        <dbReference type="Proteomes" id="UP001185135"/>
    </source>
</evidence>
<dbReference type="Proteomes" id="UP001185135">
    <property type="component" value="Segment"/>
</dbReference>
<reference evidence="1" key="1">
    <citation type="submission" date="2022-06" db="EMBL/GenBank/DDBJ databases">
        <authorList>
            <person name="Legendre M."/>
            <person name="Claverie J.-M."/>
            <person name="Alempic J.-M."/>
            <person name="Abergel C."/>
        </authorList>
    </citation>
    <scope>NUCLEOTIDE SEQUENCE</scope>
    <source>
        <strain evidence="1">Kuranda</strain>
    </source>
</reference>
<accession>A0AA95EDB7</accession>
<sequence length="162" mass="18424">MGNHQCKAPFDVRANMSLYHQHVRDAVRRQKACDSDDDRDDALRLKRALFQLQFGREMNDQDNDDAKLVWLIVTGGRVPIIVTPTTPTLREVEWAIIPNALNAVDDDAYECPVVSVVVLAKAGDSPIKERMRAHEFYESIKDGDMIAWRLDRIGCCFCRCAC</sequence>
<evidence type="ECO:0000313" key="1">
    <source>
        <dbReference type="EMBL" id="WBR14916.1"/>
    </source>
</evidence>
<gene>
    <name evidence="1" type="ORF">pkur_cds_742</name>
</gene>
<proteinExistence type="predicted"/>
<protein>
    <submittedName>
        <fullName evidence="1">Uncharacterized protein</fullName>
    </submittedName>
</protein>
<dbReference type="EMBL" id="ON887157">
    <property type="protein sequence ID" value="WBR14916.1"/>
    <property type="molecule type" value="Genomic_DNA"/>
</dbReference>
<dbReference type="Pfam" id="PF19083">
    <property type="entry name" value="DUF5774"/>
    <property type="match status" value="1"/>
</dbReference>
<organism evidence="1 2">
    <name type="scientific">Pandoravirus kuranda</name>
    <dbReference type="NCBI Taxonomy" id="3019033"/>
    <lineage>
        <taxon>Viruses</taxon>
        <taxon>Pandoravirus</taxon>
    </lineage>
</organism>